<keyword evidence="10 17" id="KW-0762">Sugar transport</keyword>
<dbReference type="PANTHER" id="PTHR46244:SF3">
    <property type="entry name" value="PHOSPHOENOLPYRUVATE-PROTEIN PHOSPHOTRANSFERASE"/>
    <property type="match status" value="1"/>
</dbReference>
<dbReference type="AlphaFoldDB" id="A0A3E3E0A5"/>
<evidence type="ECO:0000256" key="3">
    <source>
        <dbReference type="ARBA" id="ARBA00002728"/>
    </source>
</evidence>
<dbReference type="PRINTS" id="PR01736">
    <property type="entry name" value="PHPHTRNFRASE"/>
</dbReference>
<evidence type="ECO:0000313" key="25">
    <source>
        <dbReference type="EMBL" id="RGD74977.1"/>
    </source>
</evidence>
<name>A0A3E3E0A5_9FIRM</name>
<dbReference type="Gene3D" id="3.50.30.10">
    <property type="entry name" value="Phosphohistidine domain"/>
    <property type="match status" value="1"/>
</dbReference>
<keyword evidence="14 17" id="KW-0418">Kinase</keyword>
<comment type="subcellular location">
    <subcellularLocation>
        <location evidence="4 17">Cytoplasm</location>
    </subcellularLocation>
</comment>
<dbReference type="InterPro" id="IPR000121">
    <property type="entry name" value="PEP_util_C"/>
</dbReference>
<evidence type="ECO:0000313" key="26">
    <source>
        <dbReference type="Proteomes" id="UP000261212"/>
    </source>
</evidence>
<feature type="binding site" evidence="19">
    <location>
        <begin position="454"/>
        <end position="455"/>
    </location>
    <ligand>
        <name>phosphoenolpyruvate</name>
        <dbReference type="ChEBI" id="CHEBI:58702"/>
    </ligand>
</feature>
<feature type="coiled-coil region" evidence="21">
    <location>
        <begin position="40"/>
        <end position="106"/>
    </location>
</feature>
<evidence type="ECO:0000256" key="11">
    <source>
        <dbReference type="ARBA" id="ARBA00022679"/>
    </source>
</evidence>
<comment type="function">
    <text evidence="3 17">General (non sugar-specific) component of the phosphoenolpyruvate-dependent sugar phosphotransferase system (sugar PTS). This major carbohydrate active-transport system catalyzes the phosphorylation of incoming sugar substrates concomitantly with their translocation across the cell membrane. Enzyme I transfers the phosphoryl group from phosphoenolpyruvate (PEP) to the phosphoryl carrier protein (HPr).</text>
</comment>
<dbReference type="PROSITE" id="PS00742">
    <property type="entry name" value="PEP_ENZYMES_2"/>
    <property type="match status" value="1"/>
</dbReference>
<dbReference type="Gene3D" id="3.20.20.60">
    <property type="entry name" value="Phosphoenolpyruvate-binding domains"/>
    <property type="match status" value="1"/>
</dbReference>
<keyword evidence="25" id="KW-0670">Pyruvate</keyword>
<dbReference type="InterPro" id="IPR006318">
    <property type="entry name" value="PTS_EI-like"/>
</dbReference>
<evidence type="ECO:0000256" key="8">
    <source>
        <dbReference type="ARBA" id="ARBA00022448"/>
    </source>
</evidence>
<feature type="binding site" evidence="19">
    <location>
        <position position="465"/>
    </location>
    <ligand>
        <name>phosphoenolpyruvate</name>
        <dbReference type="ChEBI" id="CHEBI:58702"/>
    </ligand>
</feature>
<evidence type="ECO:0000256" key="19">
    <source>
        <dbReference type="PIRSR" id="PIRSR000732-2"/>
    </source>
</evidence>
<evidence type="ECO:0000256" key="17">
    <source>
        <dbReference type="PIRNR" id="PIRNR000732"/>
    </source>
</evidence>
<evidence type="ECO:0000256" key="16">
    <source>
        <dbReference type="ARBA" id="ARBA00033235"/>
    </source>
</evidence>
<dbReference type="InterPro" id="IPR024692">
    <property type="entry name" value="PTS_EI"/>
</dbReference>
<dbReference type="SUPFAM" id="SSF52009">
    <property type="entry name" value="Phosphohistidine domain"/>
    <property type="match status" value="1"/>
</dbReference>
<comment type="catalytic activity">
    <reaction evidence="1 17">
        <text>L-histidyl-[protein] + phosphoenolpyruvate = N(pros)-phospho-L-histidyl-[protein] + pyruvate</text>
        <dbReference type="Rhea" id="RHEA:23880"/>
        <dbReference type="Rhea" id="RHEA-COMP:9745"/>
        <dbReference type="Rhea" id="RHEA-COMP:9746"/>
        <dbReference type="ChEBI" id="CHEBI:15361"/>
        <dbReference type="ChEBI" id="CHEBI:29979"/>
        <dbReference type="ChEBI" id="CHEBI:58702"/>
        <dbReference type="ChEBI" id="CHEBI:64837"/>
        <dbReference type="EC" id="2.7.3.9"/>
    </reaction>
</comment>
<evidence type="ECO:0000256" key="10">
    <source>
        <dbReference type="ARBA" id="ARBA00022597"/>
    </source>
</evidence>
<dbReference type="Pfam" id="PF02896">
    <property type="entry name" value="PEP-utilizers_C"/>
    <property type="match status" value="1"/>
</dbReference>
<evidence type="ECO:0000259" key="22">
    <source>
        <dbReference type="Pfam" id="PF00391"/>
    </source>
</evidence>
<feature type="domain" description="PEP-utilising enzyme C-terminal" evidence="23">
    <location>
        <begin position="251"/>
        <end position="540"/>
    </location>
</feature>
<dbReference type="InterPro" id="IPR008279">
    <property type="entry name" value="PEP-util_enz_mobile_dom"/>
</dbReference>
<dbReference type="InterPro" id="IPR040442">
    <property type="entry name" value="Pyrv_kinase-like_dom_sf"/>
</dbReference>
<keyword evidence="8 17" id="KW-0813">Transport</keyword>
<dbReference type="Pfam" id="PF00391">
    <property type="entry name" value="PEP-utilizers"/>
    <property type="match status" value="1"/>
</dbReference>
<evidence type="ECO:0000256" key="13">
    <source>
        <dbReference type="ARBA" id="ARBA00022723"/>
    </source>
</evidence>
<dbReference type="InterPro" id="IPR015813">
    <property type="entry name" value="Pyrv/PenolPyrv_kinase-like_dom"/>
</dbReference>
<evidence type="ECO:0000256" key="6">
    <source>
        <dbReference type="ARBA" id="ARBA00012232"/>
    </source>
</evidence>
<sequence length="571" mass="62461">MMKGINASPGVAIGNVFLYVKEDLVVTPGKIEAGAVDAELKKLDDAIEKSRTELQALKEKTIKEIGEEEAEVFTAHMMFLDDPGYIGEAQNKIKNEMIVAEQALNEITEMFVGMFGSMDDEYMKARAADCQDVADRILRHLLGIESADLSQVGDNGVIVAVDLTPSDTAQMNKDKVIGFAIDEGSRTSHSAIMARSLEVPAVVGLGDITSQVKGGEKIIVDGTDGNIIINPSDAEIKEYEAKKEAYAKEQAELAKLKDLASETSDGHKVELCANIGSPNDLEGANKYGADGVGLFRSEFLYMDAKEMPSEDVQYESYKKVLEGMGDRPVIIRTLDIGGDKKLPYLPMEEEMNPFLGVRAVRLCFQNVEMFKTQLRALLRASVYGNAHIMFPMISNVEEVRKAKGILEECKEELKAKGVEYDENIKVGIMIEIPSAAVTADIIAKEVDFFSIGTNDLCQYSLAVDRQNQNLSELNQPLSPAIIRLVKNVIDASHKAGIFTGMCGEMAGDPTSALLLLGLGLDEFSMSAPSILRAKKVIRSFTYEKAQEIAKEVLENAETQDEVKAILGKYLD</sequence>
<evidence type="ECO:0000256" key="20">
    <source>
        <dbReference type="PIRSR" id="PIRSR000732-3"/>
    </source>
</evidence>
<feature type="binding site" evidence="20">
    <location>
        <position position="455"/>
    </location>
    <ligand>
        <name>Mg(2+)</name>
        <dbReference type="ChEBI" id="CHEBI:18420"/>
    </ligand>
</feature>
<dbReference type="InterPro" id="IPR036618">
    <property type="entry name" value="PtsI_HPr-bd_sf"/>
</dbReference>
<dbReference type="NCBIfam" id="TIGR01417">
    <property type="entry name" value="PTS_I_fam"/>
    <property type="match status" value="1"/>
</dbReference>
<evidence type="ECO:0000256" key="1">
    <source>
        <dbReference type="ARBA" id="ARBA00000683"/>
    </source>
</evidence>
<dbReference type="InterPro" id="IPR036637">
    <property type="entry name" value="Phosphohistidine_dom_sf"/>
</dbReference>
<keyword evidence="11 17" id="KW-0808">Transferase</keyword>
<dbReference type="EMBL" id="QUSM01000002">
    <property type="protein sequence ID" value="RGD74977.1"/>
    <property type="molecule type" value="Genomic_DNA"/>
</dbReference>
<accession>A0A3E3E0A5</accession>
<dbReference type="PIRSF" id="PIRSF000732">
    <property type="entry name" value="PTS_enzyme_I"/>
    <property type="match status" value="1"/>
</dbReference>
<dbReference type="EC" id="2.7.3.9" evidence="6 17"/>
<proteinExistence type="inferred from homology"/>
<evidence type="ECO:0000256" key="12">
    <source>
        <dbReference type="ARBA" id="ARBA00022683"/>
    </source>
</evidence>
<dbReference type="GO" id="GO:0005737">
    <property type="term" value="C:cytoplasm"/>
    <property type="evidence" value="ECO:0007669"/>
    <property type="project" value="UniProtKB-SubCell"/>
</dbReference>
<evidence type="ECO:0000256" key="5">
    <source>
        <dbReference type="ARBA" id="ARBA00007837"/>
    </source>
</evidence>
<dbReference type="SUPFAM" id="SSF47831">
    <property type="entry name" value="Enzyme I of the PEP:sugar phosphotransferase system HPr-binding (sub)domain"/>
    <property type="match status" value="1"/>
</dbReference>
<dbReference type="InterPro" id="IPR023151">
    <property type="entry name" value="PEP_util_CS"/>
</dbReference>
<dbReference type="Gene3D" id="1.10.274.10">
    <property type="entry name" value="PtsI, HPr-binding domain"/>
    <property type="match status" value="1"/>
</dbReference>
<dbReference type="InterPro" id="IPR008731">
    <property type="entry name" value="PTS_EIN"/>
</dbReference>
<dbReference type="PANTHER" id="PTHR46244">
    <property type="entry name" value="PHOSPHOENOLPYRUVATE-PROTEIN PHOSPHOTRANSFERASE"/>
    <property type="match status" value="1"/>
</dbReference>
<evidence type="ECO:0000256" key="4">
    <source>
        <dbReference type="ARBA" id="ARBA00004496"/>
    </source>
</evidence>
<feature type="active site" description="Proton donor" evidence="18">
    <location>
        <position position="502"/>
    </location>
</feature>
<comment type="similarity">
    <text evidence="5 17">Belongs to the PEP-utilizing enzyme family.</text>
</comment>
<feature type="binding site" evidence="20">
    <location>
        <position position="431"/>
    </location>
    <ligand>
        <name>Mg(2+)</name>
        <dbReference type="ChEBI" id="CHEBI:18420"/>
    </ligand>
</feature>
<comment type="caution">
    <text evidence="25">The sequence shown here is derived from an EMBL/GenBank/DDBJ whole genome shotgun (WGS) entry which is preliminary data.</text>
</comment>
<dbReference type="GO" id="GO:0008965">
    <property type="term" value="F:phosphoenolpyruvate-protein phosphotransferase activity"/>
    <property type="evidence" value="ECO:0007669"/>
    <property type="project" value="UniProtKB-EC"/>
</dbReference>
<dbReference type="GO" id="GO:0016301">
    <property type="term" value="F:kinase activity"/>
    <property type="evidence" value="ECO:0007669"/>
    <property type="project" value="UniProtKB-KW"/>
</dbReference>
<evidence type="ECO:0000256" key="15">
    <source>
        <dbReference type="ARBA" id="ARBA00022842"/>
    </source>
</evidence>
<dbReference type="GO" id="GO:0046872">
    <property type="term" value="F:metal ion binding"/>
    <property type="evidence" value="ECO:0007669"/>
    <property type="project" value="UniProtKB-KW"/>
</dbReference>
<dbReference type="SUPFAM" id="SSF51621">
    <property type="entry name" value="Phosphoenolpyruvate/pyruvate domain"/>
    <property type="match status" value="1"/>
</dbReference>
<dbReference type="InterPro" id="IPR050499">
    <property type="entry name" value="PEP-utilizing_PTS_enzyme"/>
</dbReference>
<evidence type="ECO:0000256" key="2">
    <source>
        <dbReference type="ARBA" id="ARBA00001946"/>
    </source>
</evidence>
<feature type="domain" description="PEP-utilising enzyme mobile" evidence="22">
    <location>
        <begin position="155"/>
        <end position="225"/>
    </location>
</feature>
<feature type="domain" description="Phosphotransferase system enzyme I N-terminal" evidence="24">
    <location>
        <begin position="3"/>
        <end position="126"/>
    </location>
</feature>
<feature type="binding site" evidence="19">
    <location>
        <position position="332"/>
    </location>
    <ligand>
        <name>phosphoenolpyruvate</name>
        <dbReference type="ChEBI" id="CHEBI:58702"/>
    </ligand>
</feature>
<evidence type="ECO:0000256" key="14">
    <source>
        <dbReference type="ARBA" id="ARBA00022777"/>
    </source>
</evidence>
<feature type="active site" description="Tele-phosphohistidine intermediate" evidence="18">
    <location>
        <position position="189"/>
    </location>
</feature>
<evidence type="ECO:0000256" key="9">
    <source>
        <dbReference type="ARBA" id="ARBA00022490"/>
    </source>
</evidence>
<keyword evidence="15 17" id="KW-0460">Magnesium</keyword>
<gene>
    <name evidence="25" type="primary">ptsP</name>
    <name evidence="25" type="ORF">DW687_01240</name>
</gene>
<reference evidence="25 26" key="1">
    <citation type="submission" date="2018-08" db="EMBL/GenBank/DDBJ databases">
        <title>A genome reference for cultivated species of the human gut microbiota.</title>
        <authorList>
            <person name="Zou Y."/>
            <person name="Xue W."/>
            <person name="Luo G."/>
        </authorList>
    </citation>
    <scope>NUCLEOTIDE SEQUENCE [LARGE SCALE GENOMIC DNA]</scope>
    <source>
        <strain evidence="25 26">AM25-6</strain>
    </source>
</reference>
<dbReference type="FunFam" id="3.20.20.60:FF:000007">
    <property type="entry name" value="Phosphoenolpyruvate-protein phosphotransferase"/>
    <property type="match status" value="1"/>
</dbReference>
<evidence type="ECO:0000256" key="21">
    <source>
        <dbReference type="SAM" id="Coils"/>
    </source>
</evidence>
<keyword evidence="12 17" id="KW-0598">Phosphotransferase system</keyword>
<keyword evidence="9 17" id="KW-0963">Cytoplasm</keyword>
<comment type="cofactor">
    <cofactor evidence="2 17 20">
        <name>Mg(2+)</name>
        <dbReference type="ChEBI" id="CHEBI:18420"/>
    </cofactor>
</comment>
<protein>
    <recommendedName>
        <fullName evidence="7 17">Phosphoenolpyruvate-protein phosphotransferase</fullName>
        <ecNumber evidence="6 17">2.7.3.9</ecNumber>
    </recommendedName>
    <alternativeName>
        <fullName evidence="16 17">Phosphotransferase system, enzyme I</fullName>
    </alternativeName>
</protein>
<dbReference type="GO" id="GO:0009401">
    <property type="term" value="P:phosphoenolpyruvate-dependent sugar phosphotransferase system"/>
    <property type="evidence" value="ECO:0007669"/>
    <property type="project" value="UniProtKB-KW"/>
</dbReference>
<keyword evidence="21" id="KW-0175">Coiled coil</keyword>
<keyword evidence="13 17" id="KW-0479">Metal-binding</keyword>
<dbReference type="Pfam" id="PF05524">
    <property type="entry name" value="PEP-utilisers_N"/>
    <property type="match status" value="1"/>
</dbReference>
<organism evidence="25 26">
    <name type="scientific">Anaerofustis stercorihominis</name>
    <dbReference type="NCBI Taxonomy" id="214853"/>
    <lineage>
        <taxon>Bacteria</taxon>
        <taxon>Bacillati</taxon>
        <taxon>Bacillota</taxon>
        <taxon>Clostridia</taxon>
        <taxon>Eubacteriales</taxon>
        <taxon>Eubacteriaceae</taxon>
        <taxon>Anaerofustis</taxon>
    </lineage>
</organism>
<dbReference type="Proteomes" id="UP000261212">
    <property type="component" value="Unassembled WGS sequence"/>
</dbReference>
<evidence type="ECO:0000256" key="18">
    <source>
        <dbReference type="PIRSR" id="PIRSR000732-1"/>
    </source>
</evidence>
<evidence type="ECO:0000259" key="23">
    <source>
        <dbReference type="Pfam" id="PF02896"/>
    </source>
</evidence>
<evidence type="ECO:0000259" key="24">
    <source>
        <dbReference type="Pfam" id="PF05524"/>
    </source>
</evidence>
<feature type="binding site" evidence="19">
    <location>
        <position position="296"/>
    </location>
    <ligand>
        <name>phosphoenolpyruvate</name>
        <dbReference type="ChEBI" id="CHEBI:58702"/>
    </ligand>
</feature>
<evidence type="ECO:0000256" key="7">
    <source>
        <dbReference type="ARBA" id="ARBA00016544"/>
    </source>
</evidence>